<dbReference type="EMBL" id="JAGDYL010000004">
    <property type="protein sequence ID" value="MBO1804312.1"/>
    <property type="molecule type" value="Genomic_DNA"/>
</dbReference>
<dbReference type="InterPro" id="IPR001296">
    <property type="entry name" value="Glyco_trans_1"/>
</dbReference>
<evidence type="ECO:0000256" key="1">
    <source>
        <dbReference type="ARBA" id="ARBA00022676"/>
    </source>
</evidence>
<evidence type="ECO:0000313" key="5">
    <source>
        <dbReference type="EMBL" id="MBO1804312.1"/>
    </source>
</evidence>
<evidence type="ECO:0000256" key="2">
    <source>
        <dbReference type="ARBA" id="ARBA00022679"/>
    </source>
</evidence>
<name>A0A939LTW7_9MICO</name>
<dbReference type="Gene3D" id="3.40.50.2000">
    <property type="entry name" value="Glycogen Phosphorylase B"/>
    <property type="match status" value="2"/>
</dbReference>
<organism evidence="5 6">
    <name type="scientific">Leucobacter ruminantium</name>
    <dbReference type="NCBI Taxonomy" id="1289170"/>
    <lineage>
        <taxon>Bacteria</taxon>
        <taxon>Bacillati</taxon>
        <taxon>Actinomycetota</taxon>
        <taxon>Actinomycetes</taxon>
        <taxon>Micrococcales</taxon>
        <taxon>Microbacteriaceae</taxon>
        <taxon>Leucobacter</taxon>
    </lineage>
</organism>
<dbReference type="Proteomes" id="UP000664398">
    <property type="component" value="Unassembled WGS sequence"/>
</dbReference>
<keyword evidence="1" id="KW-0328">Glycosyltransferase</keyword>
<keyword evidence="2" id="KW-0808">Transferase</keyword>
<protein>
    <submittedName>
        <fullName evidence="5">Glycosyltransferase</fullName>
    </submittedName>
</protein>
<reference evidence="5" key="1">
    <citation type="submission" date="2021-03" db="EMBL/GenBank/DDBJ databases">
        <title>Leucobacter chromiisoli sp. nov., isolated from chromium-containing soil of chemical plant.</title>
        <authorList>
            <person name="Xu Z."/>
        </authorList>
    </citation>
    <scope>NUCLEOTIDE SEQUENCE</scope>
    <source>
        <strain evidence="5">A2</strain>
    </source>
</reference>
<comment type="caution">
    <text evidence="5">The sequence shown here is derived from an EMBL/GenBank/DDBJ whole genome shotgun (WGS) entry which is preliminary data.</text>
</comment>
<feature type="domain" description="Glycosyl transferase family 1" evidence="3">
    <location>
        <begin position="217"/>
        <end position="383"/>
    </location>
</feature>
<keyword evidence="6" id="KW-1185">Reference proteome</keyword>
<evidence type="ECO:0000259" key="4">
    <source>
        <dbReference type="Pfam" id="PF13439"/>
    </source>
</evidence>
<gene>
    <name evidence="5" type="ORF">J4H91_03140</name>
</gene>
<dbReference type="RefSeq" id="WP_208044803.1">
    <property type="nucleotide sequence ID" value="NZ_JAGDYL010000004.1"/>
</dbReference>
<accession>A0A939LTW7</accession>
<feature type="domain" description="Glycosyltransferase subfamily 4-like N-terminal" evidence="4">
    <location>
        <begin position="22"/>
        <end position="201"/>
    </location>
</feature>
<dbReference type="AlphaFoldDB" id="A0A939LTW7"/>
<dbReference type="PANTHER" id="PTHR12526">
    <property type="entry name" value="GLYCOSYLTRANSFERASE"/>
    <property type="match status" value="1"/>
</dbReference>
<dbReference type="InterPro" id="IPR028098">
    <property type="entry name" value="Glyco_trans_4-like_N"/>
</dbReference>
<dbReference type="PANTHER" id="PTHR12526:SF635">
    <property type="entry name" value="GLYCOSYL TRANSFERASE GROUP 1"/>
    <property type="match status" value="1"/>
</dbReference>
<sequence>MRIAMVSEHASPLAALGGVDAGGQNVHVSALSRALAARGHAVSVYTRRDDPALPDRVALCPGVEVVHVTAGPLARVPKDELLPHMPEFAEELAALWRPAPPDVVHSHFWMSGLAALDGVRALGPGVPHPPVMHTYHALGSVKRRHQGDADTSPAERAWLEPMVGRRVDTVIATCEDETRELQALGIPRAKITVVPCGVDLANFSASGPAETPGAAHRLLSVGRLVPRKGVDVVIRALAALRDAGFDDVELEVVGGPQGASEAEPLSGDPEARRLATLADELGVADRVHFRGQVPQQRMPALLRSADAVVCTPWYEPFGIVPLESMACGTPVVVAAVGGLADSVVDGVTGLHVPPRDPEALASALLRLCEDPQLRSALGAAGRLRVEAGYTWERVAARTEAAYELAVGQSLADVRRLEGVAL</sequence>
<dbReference type="Pfam" id="PF00534">
    <property type="entry name" value="Glycos_transf_1"/>
    <property type="match status" value="1"/>
</dbReference>
<evidence type="ECO:0000313" key="6">
    <source>
        <dbReference type="Proteomes" id="UP000664398"/>
    </source>
</evidence>
<dbReference type="GO" id="GO:0016757">
    <property type="term" value="F:glycosyltransferase activity"/>
    <property type="evidence" value="ECO:0007669"/>
    <property type="project" value="UniProtKB-KW"/>
</dbReference>
<dbReference type="SUPFAM" id="SSF53756">
    <property type="entry name" value="UDP-Glycosyltransferase/glycogen phosphorylase"/>
    <property type="match status" value="1"/>
</dbReference>
<dbReference type="Pfam" id="PF13439">
    <property type="entry name" value="Glyco_transf_4"/>
    <property type="match status" value="1"/>
</dbReference>
<proteinExistence type="predicted"/>
<evidence type="ECO:0000259" key="3">
    <source>
        <dbReference type="Pfam" id="PF00534"/>
    </source>
</evidence>